<dbReference type="EMBL" id="LHYI01000003">
    <property type="protein sequence ID" value="KXB08908.1"/>
    <property type="molecule type" value="Genomic_DNA"/>
</dbReference>
<dbReference type="Pfam" id="PF01262">
    <property type="entry name" value="AlaDh_PNT_C"/>
    <property type="match status" value="1"/>
</dbReference>
<dbReference type="SMART" id="SM01003">
    <property type="entry name" value="AlaDh_PNT_N"/>
    <property type="match status" value="1"/>
</dbReference>
<evidence type="ECO:0000256" key="4">
    <source>
        <dbReference type="ARBA" id="ARBA00023027"/>
    </source>
</evidence>
<dbReference type="InterPro" id="IPR007886">
    <property type="entry name" value="AlaDH/PNT_N"/>
</dbReference>
<dbReference type="SMART" id="SM01002">
    <property type="entry name" value="AlaDh_PNT_C"/>
    <property type="match status" value="1"/>
</dbReference>
<dbReference type="InterPro" id="IPR007698">
    <property type="entry name" value="AlaDH/PNT_NAD(H)-bd"/>
</dbReference>
<comment type="similarity">
    <text evidence="1">Belongs to the AlaDH/PNT family.</text>
</comment>
<evidence type="ECO:0000256" key="2">
    <source>
        <dbReference type="ARBA" id="ARBA00012897"/>
    </source>
</evidence>
<evidence type="ECO:0000256" key="3">
    <source>
        <dbReference type="ARBA" id="ARBA00023002"/>
    </source>
</evidence>
<keyword evidence="4" id="KW-0520">NAD</keyword>
<sequence length="405" mass="45005">MKKNQSSYFSLEKAGIFPQEEMLEVGRKHNKLVIGIPKDNHKIERRVALTPEAVEVLVNQGHEVIIESGAGEAANYQDQEYSENGGFIVREKDQVYQCDIIIRISPLNEDEIDRLKGNQIIFTNINLPQQNAEYIQKLMQKRVIAIAFEYLREEDNSFPVIKAMSEIAGTTSILVASEYLSNSREGKGVLLGGVSGITPAEIVILGAGTAAEYAAKAAIGLGASVKIFDYSLIKLRRLQKHIGTRLYTSVFHPKVLKKDIQSADVIIGAMYQYGNYPQYLLNEDMITQMKDGSVIVDLSIDQGGCIETSEIRTIDAPSFVKYGVIHYCVPNIASRVSRTASIALSNVFSPMLIAMGEYGGFINHLKENRGLRYGVYIYNGILTKKQIGNRFGMTSRDIDLLMAAF</sequence>
<feature type="domain" description="Alanine dehydrogenase/pyridine nucleotide transhydrogenase N-terminal" evidence="6">
    <location>
        <begin position="35"/>
        <end position="168"/>
    </location>
</feature>
<comment type="caution">
    <text evidence="7">The sequence shown here is derived from an EMBL/GenBank/DDBJ whole genome shotgun (WGS) entry which is preliminary data.</text>
</comment>
<reference evidence="7 8" key="1">
    <citation type="journal article" date="2016" name="Sci. Rep.">
        <title>Metabolic traits of an uncultured archaeal lineage -MSBL1- from brine pools of the Red Sea.</title>
        <authorList>
            <person name="Mwirichia R."/>
            <person name="Alam I."/>
            <person name="Rashid M."/>
            <person name="Vinu M."/>
            <person name="Ba-Alawi W."/>
            <person name="Anthony Kamau A."/>
            <person name="Kamanda Ngugi D."/>
            <person name="Goker M."/>
            <person name="Klenk H.P."/>
            <person name="Bajic V."/>
            <person name="Stingl U."/>
        </authorList>
    </citation>
    <scope>NUCLEOTIDE SEQUENCE [LARGE SCALE GENOMIC DNA]</scope>
    <source>
        <strain evidence="7">SCGC-AAA382M17</strain>
    </source>
</reference>
<evidence type="ECO:0000259" key="6">
    <source>
        <dbReference type="SMART" id="SM01003"/>
    </source>
</evidence>
<dbReference type="EC" id="1.4.1.1" evidence="2"/>
<dbReference type="InterPro" id="IPR008141">
    <property type="entry name" value="Ala_DH"/>
</dbReference>
<keyword evidence="8" id="KW-1185">Reference proteome</keyword>
<proteinExistence type="inferred from homology"/>
<name>A0ABR5TK11_9EURY</name>
<dbReference type="InterPro" id="IPR008143">
    <property type="entry name" value="Ala_DH/PNT_CS2"/>
</dbReference>
<gene>
    <name evidence="7" type="ORF">AKJ55_00270</name>
</gene>
<dbReference type="Pfam" id="PF05222">
    <property type="entry name" value="AlaDh_PNT_N"/>
    <property type="match status" value="1"/>
</dbReference>
<dbReference type="PANTHER" id="PTHR42795">
    <property type="entry name" value="ALANINE DEHYDROGENASE"/>
    <property type="match status" value="1"/>
</dbReference>
<evidence type="ECO:0000256" key="1">
    <source>
        <dbReference type="ARBA" id="ARBA00005689"/>
    </source>
</evidence>
<dbReference type="InterPro" id="IPR036291">
    <property type="entry name" value="NAD(P)-bd_dom_sf"/>
</dbReference>
<protein>
    <recommendedName>
        <fullName evidence="2">alanine dehydrogenase</fullName>
        <ecNumber evidence="2">1.4.1.1</ecNumber>
    </recommendedName>
</protein>
<evidence type="ECO:0000259" key="5">
    <source>
        <dbReference type="SMART" id="SM01002"/>
    </source>
</evidence>
<dbReference type="CDD" id="cd05305">
    <property type="entry name" value="L-AlaDH"/>
    <property type="match status" value="1"/>
</dbReference>
<dbReference type="PROSITE" id="PS00837">
    <property type="entry name" value="ALADH_PNT_2"/>
    <property type="match status" value="1"/>
</dbReference>
<dbReference type="SUPFAM" id="SSF51735">
    <property type="entry name" value="NAD(P)-binding Rossmann-fold domains"/>
    <property type="match status" value="1"/>
</dbReference>
<dbReference type="Proteomes" id="UP000070633">
    <property type="component" value="Unassembled WGS sequence"/>
</dbReference>
<keyword evidence="3" id="KW-0560">Oxidoreductase</keyword>
<dbReference type="SUPFAM" id="SSF52283">
    <property type="entry name" value="Formate/glycerate dehydrogenase catalytic domain-like"/>
    <property type="match status" value="1"/>
</dbReference>
<dbReference type="PANTHER" id="PTHR42795:SF1">
    <property type="entry name" value="ALANINE DEHYDROGENASE"/>
    <property type="match status" value="1"/>
</dbReference>
<dbReference type="Gene3D" id="3.40.50.720">
    <property type="entry name" value="NAD(P)-binding Rossmann-like Domain"/>
    <property type="match status" value="2"/>
</dbReference>
<evidence type="ECO:0000313" key="7">
    <source>
        <dbReference type="EMBL" id="KXB08908.1"/>
    </source>
</evidence>
<evidence type="ECO:0000313" key="8">
    <source>
        <dbReference type="Proteomes" id="UP000070633"/>
    </source>
</evidence>
<feature type="domain" description="Alanine dehydrogenase/pyridine nucleotide transhydrogenase NAD(H)-binding" evidence="5">
    <location>
        <begin position="180"/>
        <end position="328"/>
    </location>
</feature>
<accession>A0ABR5TK11</accession>
<organism evidence="7 8">
    <name type="scientific">candidate division MSBL1 archaeon SCGC-AAA382M17</name>
    <dbReference type="NCBI Taxonomy" id="1698284"/>
    <lineage>
        <taxon>Archaea</taxon>
        <taxon>Methanobacteriati</taxon>
        <taxon>Methanobacteriota</taxon>
        <taxon>candidate division MSBL1</taxon>
    </lineage>
</organism>